<keyword evidence="2" id="KW-1185">Reference proteome</keyword>
<dbReference type="InterPro" id="IPR036866">
    <property type="entry name" value="RibonucZ/Hydroxyglut_hydro"/>
</dbReference>
<evidence type="ECO:0000313" key="1">
    <source>
        <dbReference type="EMBL" id="MDM8145837.1"/>
    </source>
</evidence>
<dbReference type="Pfam" id="PF23023">
    <property type="entry name" value="Anti-Pycsar_Apyc1"/>
    <property type="match status" value="1"/>
</dbReference>
<comment type="caution">
    <text evidence="1">The sequence shown here is derived from an EMBL/GenBank/DDBJ whole genome shotgun (WGS) entry which is preliminary data.</text>
</comment>
<protein>
    <submittedName>
        <fullName evidence="1">MBL fold metallo-hydrolase</fullName>
    </submittedName>
</protein>
<dbReference type="Gene3D" id="3.60.15.10">
    <property type="entry name" value="Ribonuclease Z/Hydroxyacylglutathione hydrolase-like"/>
    <property type="match status" value="1"/>
</dbReference>
<gene>
    <name evidence="1" type="ORF">QUW02_07880</name>
</gene>
<organism evidence="1 2">
    <name type="scientific">Bacteroides eggerthii</name>
    <dbReference type="NCBI Taxonomy" id="28111"/>
    <lineage>
        <taxon>Bacteria</taxon>
        <taxon>Pseudomonadati</taxon>
        <taxon>Bacteroidota</taxon>
        <taxon>Bacteroidia</taxon>
        <taxon>Bacteroidales</taxon>
        <taxon>Bacteroidaceae</taxon>
        <taxon>Bacteroides</taxon>
    </lineage>
</organism>
<name>A0ABT7U5P3_9BACE</name>
<reference evidence="2" key="2">
    <citation type="submission" date="2023-07" db="EMBL/GenBank/DDBJ databases">
        <title>Identification and characterization of horizontal gene transfer across gut microbiota members of farm animals based on homology search.</title>
        <authorList>
            <person name="Schwarzerova J."/>
            <person name="Nykrynova M."/>
            <person name="Jureckova K."/>
            <person name="Cejkova D."/>
            <person name="Rychlik I."/>
        </authorList>
    </citation>
    <scope>NUCLEOTIDE SEQUENCE [LARGE SCALE GENOMIC DNA]</scope>
    <source>
        <strain evidence="2">ET4</strain>
    </source>
</reference>
<dbReference type="Proteomes" id="UP001228403">
    <property type="component" value="Unassembled WGS sequence"/>
</dbReference>
<reference evidence="1 2" key="1">
    <citation type="submission" date="2023-06" db="EMBL/GenBank/DDBJ databases">
        <authorList>
            <person name="Zeman M."/>
            <person name="Kubasova T."/>
            <person name="Jahodarova E."/>
            <person name="Nykrynova M."/>
            <person name="Rychlik I."/>
        </authorList>
    </citation>
    <scope>NUCLEOTIDE SEQUENCE [LARGE SCALE GENOMIC DNA]</scope>
    <source>
        <strain evidence="1 2">ET4</strain>
    </source>
</reference>
<proteinExistence type="predicted"/>
<evidence type="ECO:0000313" key="2">
    <source>
        <dbReference type="Proteomes" id="UP001228403"/>
    </source>
</evidence>
<sequence length="269" mass="30636">MSKELIMLGTGNAAARHCYNTCFLIRNEAEYFLVDGGGGNMVLNLLDAVGVSCKDIHALFVTHTHTDHLFGVVWIIRTIAQMINQKRYTGTLRIYTHDKVIHTLRTICSLTLPPKIQAQLDRGIVFHELTDGHEFTECGIRFQSFDIHSRKEKQFGFRATFADGTTLACLGDEPFNELNRTSVEGVDWLLCEAFCLYRDREEFSPYEKHHSTARDAGCLAQTLNVKHLLLYHTEDHTLDERKQSYTREAAQFFDGEVCVPDDLETVSLD</sequence>
<dbReference type="SUPFAM" id="SSF56281">
    <property type="entry name" value="Metallo-hydrolase/oxidoreductase"/>
    <property type="match status" value="1"/>
</dbReference>
<dbReference type="PANTHER" id="PTHR46018">
    <property type="entry name" value="ZINC PHOSPHODIESTERASE ELAC PROTEIN 1"/>
    <property type="match status" value="1"/>
</dbReference>
<accession>A0ABT7U5P3</accession>
<dbReference type="PANTHER" id="PTHR46018:SF2">
    <property type="entry name" value="ZINC PHOSPHODIESTERASE ELAC PROTEIN 1"/>
    <property type="match status" value="1"/>
</dbReference>
<dbReference type="EMBL" id="JAUDCF010000015">
    <property type="protein sequence ID" value="MDM8145837.1"/>
    <property type="molecule type" value="Genomic_DNA"/>
</dbReference>